<sequence length="214" mass="25058">MTYLPLYEPGLAQKITEDAQEIIRTTFSHLSQILPYEQLDDLMAHGLLEVEDIPELIFLDVDGVLNNKFSWPKYEDDFVPEPEQMYMDSFDDKCVERLLKILDEFPKAKIVVSSTWRIDPFLMGILKIKLGDYSRRIIGQTIQFSHSHRGMEIEHYLLTHHRGKKVKMVIVDDDSDFFPHQLQFHVSCDTEYGITGAVQWRIGQRLKSMERIIP</sequence>
<dbReference type="Pfam" id="PF18143">
    <property type="entry name" value="HAD_SAK_2"/>
    <property type="match status" value="1"/>
</dbReference>
<dbReference type="OrthoDB" id="12067at10239"/>
<evidence type="ECO:0000313" key="1">
    <source>
        <dbReference type="EMBL" id="AKE44846.1"/>
    </source>
</evidence>
<protein>
    <submittedName>
        <fullName evidence="1">Uncharacterized protein</fullName>
    </submittedName>
</protein>
<name>A0A0F6THA6_9CAUD</name>
<accession>A0A0F6THA6</accession>
<reference evidence="1 2" key="1">
    <citation type="journal article" date="2015" name="J. Virol.">
        <title>Sinorhizobium meliloti Phage ?M9 Defines a New Group of T4 Superfamily Phages with Unusual Genomic Features but a Common T=16 Capsid.</title>
        <authorList>
            <person name="Johnson M.C."/>
            <person name="Tatum K.B."/>
            <person name="Lynn J.S."/>
            <person name="Brewer T.E."/>
            <person name="Lu S."/>
            <person name="Washburn B.K."/>
            <person name="Stroupe M.E."/>
            <person name="Jones K.M."/>
        </authorList>
    </citation>
    <scope>NUCLEOTIDE SEQUENCE [LARGE SCALE GENOMIC DNA]</scope>
</reference>
<dbReference type="Proteomes" id="UP000033804">
    <property type="component" value="Segment"/>
</dbReference>
<keyword evidence="2" id="KW-1185">Reference proteome</keyword>
<dbReference type="KEGG" id="vg:26517898"/>
<dbReference type="EMBL" id="KP881232">
    <property type="protein sequence ID" value="AKE44846.1"/>
    <property type="molecule type" value="Genomic_DNA"/>
</dbReference>
<gene>
    <name evidence="1" type="ORF">Sm_phiM9_219</name>
</gene>
<dbReference type="GeneID" id="26517898"/>
<proteinExistence type="predicted"/>
<dbReference type="RefSeq" id="YP_009189600.1">
    <property type="nucleotide sequence ID" value="NC_028676.1"/>
</dbReference>
<reference evidence="2" key="2">
    <citation type="submission" date="2015-03" db="EMBL/GenBank/DDBJ databases">
        <title>The genome and structure of Sinorhizobium meliloti phage phiM9.</title>
        <authorList>
            <person name="Johnson M.C."/>
            <person name="Tatum K.B."/>
            <person name="Lynn J.S."/>
            <person name="Brewer T.E."/>
            <person name="Washburn B.K."/>
            <person name="Stroupe M.E."/>
            <person name="Jones K.M."/>
        </authorList>
    </citation>
    <scope>NUCLEOTIDE SEQUENCE [LARGE SCALE GENOMIC DNA]</scope>
</reference>
<organism evidence="1 2">
    <name type="scientific">Sinorhizobium phage phiM9</name>
    <dbReference type="NCBI Taxonomy" id="1636182"/>
    <lineage>
        <taxon>Viruses</taxon>
        <taxon>Duplodnaviria</taxon>
        <taxon>Heunggongvirae</taxon>
        <taxon>Uroviricota</taxon>
        <taxon>Caudoviricetes</taxon>
        <taxon>Pootjesviridae</taxon>
        <taxon>Emnonavirus</taxon>
        <taxon>Emnonavirus phiM9</taxon>
    </lineage>
</organism>
<evidence type="ECO:0000313" key="2">
    <source>
        <dbReference type="Proteomes" id="UP000033804"/>
    </source>
</evidence>